<dbReference type="Proteomes" id="UP000054047">
    <property type="component" value="Unassembled WGS sequence"/>
</dbReference>
<gene>
    <name evidence="1" type="ORF">ANCDUO_15889</name>
</gene>
<proteinExistence type="predicted"/>
<protein>
    <submittedName>
        <fullName evidence="1">Uncharacterized protein</fullName>
    </submittedName>
</protein>
<organism evidence="1 2">
    <name type="scientific">Ancylostoma duodenale</name>
    <dbReference type="NCBI Taxonomy" id="51022"/>
    <lineage>
        <taxon>Eukaryota</taxon>
        <taxon>Metazoa</taxon>
        <taxon>Ecdysozoa</taxon>
        <taxon>Nematoda</taxon>
        <taxon>Chromadorea</taxon>
        <taxon>Rhabditida</taxon>
        <taxon>Rhabditina</taxon>
        <taxon>Rhabditomorpha</taxon>
        <taxon>Strongyloidea</taxon>
        <taxon>Ancylostomatidae</taxon>
        <taxon>Ancylostomatinae</taxon>
        <taxon>Ancylostoma</taxon>
    </lineage>
</organism>
<reference evidence="1 2" key="1">
    <citation type="submission" date="2013-12" db="EMBL/GenBank/DDBJ databases">
        <title>Draft genome of the parsitic nematode Ancylostoma duodenale.</title>
        <authorList>
            <person name="Mitreva M."/>
        </authorList>
    </citation>
    <scope>NUCLEOTIDE SEQUENCE [LARGE SCALE GENOMIC DNA]</scope>
    <source>
        <strain evidence="1 2">Zhejiang</strain>
    </source>
</reference>
<evidence type="ECO:0000313" key="2">
    <source>
        <dbReference type="Proteomes" id="UP000054047"/>
    </source>
</evidence>
<name>A0A0C2GAN0_9BILA</name>
<dbReference type="EMBL" id="KN739990">
    <property type="protein sequence ID" value="KIH53966.1"/>
    <property type="molecule type" value="Genomic_DNA"/>
</dbReference>
<dbReference type="AlphaFoldDB" id="A0A0C2GAN0"/>
<keyword evidence="2" id="KW-1185">Reference proteome</keyword>
<sequence>MEGHVIDHNEYLQTNCATVAQIAYTAAIVFSGFNVVGSVKCSQLGRGLRGDVNPMPIRCQFHANPMLTSVWMA</sequence>
<evidence type="ECO:0000313" key="1">
    <source>
        <dbReference type="EMBL" id="KIH53966.1"/>
    </source>
</evidence>
<accession>A0A0C2GAN0</accession>